<gene>
    <name evidence="1" type="ORF">JHL16_20620</name>
</gene>
<dbReference type="Proteomes" id="UP000616151">
    <property type="component" value="Unassembled WGS sequence"/>
</dbReference>
<name>A0ACC5R863_9HYPH</name>
<accession>A0ACC5R863</accession>
<protein>
    <submittedName>
        <fullName evidence="1">Helix-turn-helix domain-containing protein</fullName>
    </submittedName>
</protein>
<evidence type="ECO:0000313" key="2">
    <source>
        <dbReference type="Proteomes" id="UP000616151"/>
    </source>
</evidence>
<dbReference type="EMBL" id="JAENHL010000007">
    <property type="protein sequence ID" value="MBK1868773.1"/>
    <property type="molecule type" value="Genomic_DNA"/>
</dbReference>
<proteinExistence type="predicted"/>
<sequence>MSKAFEMIKAGLEDALVHAKGRADKSKYKIHVPTEIDVKKIRTELGLSQDEFARRYSLTAARVRDWEQGRSKPDSAARAYLTVIKKERKAVERALKAG</sequence>
<keyword evidence="2" id="KW-1185">Reference proteome</keyword>
<organism evidence="1 2">
    <name type="scientific">Taklimakanibacter albus</name>
    <dbReference type="NCBI Taxonomy" id="2800327"/>
    <lineage>
        <taxon>Bacteria</taxon>
        <taxon>Pseudomonadati</taxon>
        <taxon>Pseudomonadota</taxon>
        <taxon>Alphaproteobacteria</taxon>
        <taxon>Hyphomicrobiales</taxon>
        <taxon>Aestuariivirgaceae</taxon>
        <taxon>Taklimakanibacter</taxon>
    </lineage>
</organism>
<reference evidence="1" key="1">
    <citation type="submission" date="2021-01" db="EMBL/GenBank/DDBJ databases">
        <authorList>
            <person name="Sun Q."/>
        </authorList>
    </citation>
    <scope>NUCLEOTIDE SEQUENCE</scope>
    <source>
        <strain evidence="1">YIM B02566</strain>
    </source>
</reference>
<comment type="caution">
    <text evidence="1">The sequence shown here is derived from an EMBL/GenBank/DDBJ whole genome shotgun (WGS) entry which is preliminary data.</text>
</comment>
<evidence type="ECO:0000313" key="1">
    <source>
        <dbReference type="EMBL" id="MBK1868773.1"/>
    </source>
</evidence>